<dbReference type="AlphaFoldDB" id="A0A916J6Q0"/>
<protein>
    <submittedName>
        <fullName evidence="1">Uncharacterized protein</fullName>
    </submittedName>
</protein>
<name>A0A916J6Q0_9BACT</name>
<reference evidence="1" key="1">
    <citation type="submission" date="2021-04" db="EMBL/GenBank/DDBJ databases">
        <authorList>
            <person name="Rodrigo-Torres L."/>
            <person name="Arahal R. D."/>
            <person name="Lucena T."/>
        </authorList>
    </citation>
    <scope>NUCLEOTIDE SEQUENCE</scope>
    <source>
        <strain evidence="1">CECT 9275</strain>
    </source>
</reference>
<sequence>MKKQIITLILIIFCLNGLFARDEKYIQAMSASISALNGLDKGQPAPKALQEIANRFERIGAEQAREWLPCYYAALCYIKLGFVSENLAEKDRFLDLADAMLKQAETLAGKPNDELLILLAYAAQSRLAADAMNRWEEYGEKFANHIQAAQKLNPGNPRSYYLEGAGLFYTPEQYGGGKEAAKPTLSRAVANYASFKPETTIHPDWGKEEAAWLLGECNK</sequence>
<dbReference type="RefSeq" id="WP_215237052.1">
    <property type="nucleotide sequence ID" value="NZ_CAJRAF010000001.1"/>
</dbReference>
<organism evidence="1 2">
    <name type="scientific">Dyadobacter helix</name>
    <dbReference type="NCBI Taxonomy" id="2822344"/>
    <lineage>
        <taxon>Bacteria</taxon>
        <taxon>Pseudomonadati</taxon>
        <taxon>Bacteroidota</taxon>
        <taxon>Cytophagia</taxon>
        <taxon>Cytophagales</taxon>
        <taxon>Spirosomataceae</taxon>
        <taxon>Dyadobacter</taxon>
    </lineage>
</organism>
<comment type="caution">
    <text evidence="1">The sequence shown here is derived from an EMBL/GenBank/DDBJ whole genome shotgun (WGS) entry which is preliminary data.</text>
</comment>
<dbReference type="EMBL" id="CAJRAF010000001">
    <property type="protein sequence ID" value="CAG4989246.1"/>
    <property type="molecule type" value="Genomic_DNA"/>
</dbReference>
<accession>A0A916J6Q0</accession>
<dbReference type="Proteomes" id="UP000680038">
    <property type="component" value="Unassembled WGS sequence"/>
</dbReference>
<proteinExistence type="predicted"/>
<keyword evidence="2" id="KW-1185">Reference proteome</keyword>
<gene>
    <name evidence="1" type="ORF">DYBT9275_00252</name>
</gene>
<evidence type="ECO:0000313" key="1">
    <source>
        <dbReference type="EMBL" id="CAG4989246.1"/>
    </source>
</evidence>
<evidence type="ECO:0000313" key="2">
    <source>
        <dbReference type="Proteomes" id="UP000680038"/>
    </source>
</evidence>